<reference evidence="4" key="1">
    <citation type="submission" date="2022-12" db="EMBL/GenBank/DDBJ databases">
        <authorList>
            <person name="Krivoruchko A.V."/>
            <person name="Elkin A."/>
        </authorList>
    </citation>
    <scope>NUCLEOTIDE SEQUENCE</scope>
    <source>
        <strain evidence="4">IEGM 249</strain>
    </source>
</reference>
<keyword evidence="6" id="KW-1185">Reference proteome</keyword>
<keyword evidence="5" id="KW-0614">Plasmid</keyword>
<evidence type="ECO:0000313" key="6">
    <source>
        <dbReference type="Proteomes" id="UP001066327"/>
    </source>
</evidence>
<name>A0AAX3YQZ3_RHOOP</name>
<dbReference type="PANTHER" id="PTHR35530:SF1">
    <property type="entry name" value="2-HYDROXYMUCONATE TAUTOMERASE"/>
    <property type="match status" value="1"/>
</dbReference>
<dbReference type="EMBL" id="CP130954">
    <property type="protein sequence ID" value="WLF51408.1"/>
    <property type="molecule type" value="Genomic_DNA"/>
</dbReference>
<dbReference type="GO" id="GO:0016853">
    <property type="term" value="F:isomerase activity"/>
    <property type="evidence" value="ECO:0007669"/>
    <property type="project" value="UniProtKB-KW"/>
</dbReference>
<evidence type="ECO:0000259" key="3">
    <source>
        <dbReference type="Pfam" id="PF01361"/>
    </source>
</evidence>
<comment type="similarity">
    <text evidence="1">Belongs to the 4-oxalocrotonate tautomerase family.</text>
</comment>
<dbReference type="InterPro" id="IPR004370">
    <property type="entry name" value="4-OT-like_dom"/>
</dbReference>
<geneLocation type="plasmid" evidence="5 7">
    <name>pRho-VOC14-C342</name>
</geneLocation>
<evidence type="ECO:0000313" key="5">
    <source>
        <dbReference type="EMBL" id="WLF51408.1"/>
    </source>
</evidence>
<accession>A0AAX3YQZ3</accession>
<protein>
    <submittedName>
        <fullName evidence="5">Tautomerase family protein</fullName>
    </submittedName>
</protein>
<dbReference type="Proteomes" id="UP001231166">
    <property type="component" value="Plasmid pRho-VOC14-C342"/>
</dbReference>
<evidence type="ECO:0000256" key="2">
    <source>
        <dbReference type="ARBA" id="ARBA00023235"/>
    </source>
</evidence>
<dbReference type="EMBL" id="JAPWIS010000017">
    <property type="protein sequence ID" value="MCZ4587593.1"/>
    <property type="molecule type" value="Genomic_DNA"/>
</dbReference>
<feature type="domain" description="4-oxalocrotonate tautomerase-like" evidence="3">
    <location>
        <begin position="2"/>
        <end position="60"/>
    </location>
</feature>
<keyword evidence="2" id="KW-0413">Isomerase</keyword>
<gene>
    <name evidence="4" type="ORF">O4328_28560</name>
    <name evidence="5" type="ORF">Q5707_37695</name>
</gene>
<dbReference type="Proteomes" id="UP001066327">
    <property type="component" value="Unassembled WGS sequence"/>
</dbReference>
<evidence type="ECO:0000313" key="4">
    <source>
        <dbReference type="EMBL" id="MCZ4587593.1"/>
    </source>
</evidence>
<dbReference type="SUPFAM" id="SSF55331">
    <property type="entry name" value="Tautomerase/MIF"/>
    <property type="match status" value="1"/>
</dbReference>
<dbReference type="Pfam" id="PF01361">
    <property type="entry name" value="Tautomerase"/>
    <property type="match status" value="1"/>
</dbReference>
<organism evidence="5 7">
    <name type="scientific">Rhodococcus opacus</name>
    <name type="common">Nocardia opaca</name>
    <dbReference type="NCBI Taxonomy" id="37919"/>
    <lineage>
        <taxon>Bacteria</taxon>
        <taxon>Bacillati</taxon>
        <taxon>Actinomycetota</taxon>
        <taxon>Actinomycetes</taxon>
        <taxon>Mycobacteriales</taxon>
        <taxon>Nocardiaceae</taxon>
        <taxon>Rhodococcus</taxon>
    </lineage>
</organism>
<dbReference type="Gene3D" id="3.30.429.10">
    <property type="entry name" value="Macrophage Migration Inhibitory Factor"/>
    <property type="match status" value="1"/>
</dbReference>
<proteinExistence type="inferred from homology"/>
<evidence type="ECO:0000313" key="7">
    <source>
        <dbReference type="Proteomes" id="UP001231166"/>
    </source>
</evidence>
<reference evidence="5" key="2">
    <citation type="submission" date="2023-07" db="EMBL/GenBank/DDBJ databases">
        <title>Genomic analysis of Rhodococcus opacus VOC-14 with glycol ethers degradation activity.</title>
        <authorList>
            <person name="Narkevich D.A."/>
            <person name="Hlushen A.M."/>
            <person name="Akhremchuk A.E."/>
            <person name="Sikolenko M.A."/>
            <person name="Valentovich L.N."/>
        </authorList>
    </citation>
    <scope>NUCLEOTIDE SEQUENCE</scope>
    <source>
        <strain evidence="5">VOC-14</strain>
        <plasmid evidence="5">pRho-VOC14-C342</plasmid>
    </source>
</reference>
<dbReference type="AlphaFoldDB" id="A0AAX3YQZ3"/>
<evidence type="ECO:0000256" key="1">
    <source>
        <dbReference type="ARBA" id="ARBA00006723"/>
    </source>
</evidence>
<dbReference type="RefSeq" id="WP_269591946.1">
    <property type="nucleotide sequence ID" value="NZ_CP130954.1"/>
</dbReference>
<dbReference type="InterPro" id="IPR014347">
    <property type="entry name" value="Tautomerase/MIF_sf"/>
</dbReference>
<sequence length="67" mass="7515">MPLVEITLIEGRDTDLIGNLIRQVHETVRNALHAPEENIRIIVREVPPTHWAAGGRTIAERRAAETP</sequence>
<dbReference type="PANTHER" id="PTHR35530">
    <property type="entry name" value="TAUTOMERASE-RELATED"/>
    <property type="match status" value="1"/>
</dbReference>